<gene>
    <name evidence="2" type="ORF">C1645_805700</name>
</gene>
<dbReference type="EMBL" id="QKYT01000178">
    <property type="protein sequence ID" value="RIA90524.1"/>
    <property type="molecule type" value="Genomic_DNA"/>
</dbReference>
<proteinExistence type="predicted"/>
<sequence length="189" mass="21263">MTEYHKFQQKGVGASTGGNENNLNHDDRNLTTSHNNRLCGDSTSHLSPFLPPLPPNNQQELQQGFVNLVPSTPFSPMWQKEPATGKEKNAADLEQLLQSEKTMVIEQPQGGSPFTPLFIDDEQDFFLYRNDHLNLVAPPTPRSLTNSPLTPPEEPRQKLLESFDSDEETEYDTAGFFPSYSSIGRRPFN</sequence>
<dbReference type="AlphaFoldDB" id="A0A397T669"/>
<keyword evidence="3" id="KW-1185">Reference proteome</keyword>
<organism evidence="2 3">
    <name type="scientific">Glomus cerebriforme</name>
    <dbReference type="NCBI Taxonomy" id="658196"/>
    <lineage>
        <taxon>Eukaryota</taxon>
        <taxon>Fungi</taxon>
        <taxon>Fungi incertae sedis</taxon>
        <taxon>Mucoromycota</taxon>
        <taxon>Glomeromycotina</taxon>
        <taxon>Glomeromycetes</taxon>
        <taxon>Glomerales</taxon>
        <taxon>Glomeraceae</taxon>
        <taxon>Glomus</taxon>
    </lineage>
</organism>
<comment type="caution">
    <text evidence="2">The sequence shown here is derived from an EMBL/GenBank/DDBJ whole genome shotgun (WGS) entry which is preliminary data.</text>
</comment>
<evidence type="ECO:0000313" key="2">
    <source>
        <dbReference type="EMBL" id="RIA90524.1"/>
    </source>
</evidence>
<dbReference type="OrthoDB" id="2307640at2759"/>
<dbReference type="Proteomes" id="UP000265703">
    <property type="component" value="Unassembled WGS sequence"/>
</dbReference>
<protein>
    <submittedName>
        <fullName evidence="2">Uncharacterized protein</fullName>
    </submittedName>
</protein>
<feature type="region of interest" description="Disordered" evidence="1">
    <location>
        <begin position="1"/>
        <end position="35"/>
    </location>
</feature>
<evidence type="ECO:0000313" key="3">
    <source>
        <dbReference type="Proteomes" id="UP000265703"/>
    </source>
</evidence>
<accession>A0A397T669</accession>
<evidence type="ECO:0000256" key="1">
    <source>
        <dbReference type="SAM" id="MobiDB-lite"/>
    </source>
</evidence>
<reference evidence="2 3" key="1">
    <citation type="submission" date="2018-06" db="EMBL/GenBank/DDBJ databases">
        <title>Comparative genomics reveals the genomic features of Rhizophagus irregularis, R. cerebriforme, R. diaphanum and Gigaspora rosea, and their symbiotic lifestyle signature.</title>
        <authorList>
            <person name="Morin E."/>
            <person name="San Clemente H."/>
            <person name="Chen E.C.H."/>
            <person name="De La Providencia I."/>
            <person name="Hainaut M."/>
            <person name="Kuo A."/>
            <person name="Kohler A."/>
            <person name="Murat C."/>
            <person name="Tang N."/>
            <person name="Roy S."/>
            <person name="Loubradou J."/>
            <person name="Henrissat B."/>
            <person name="Grigoriev I.V."/>
            <person name="Corradi N."/>
            <person name="Roux C."/>
            <person name="Martin F.M."/>
        </authorList>
    </citation>
    <scope>NUCLEOTIDE SEQUENCE [LARGE SCALE GENOMIC DNA]</scope>
    <source>
        <strain evidence="2 3">DAOM 227022</strain>
    </source>
</reference>
<name>A0A397T669_9GLOM</name>
<feature type="region of interest" description="Disordered" evidence="1">
    <location>
        <begin position="136"/>
        <end position="189"/>
    </location>
</feature>